<evidence type="ECO:0000256" key="4">
    <source>
        <dbReference type="ARBA" id="ARBA00022839"/>
    </source>
</evidence>
<dbReference type="EMBL" id="OA883177">
    <property type="protein sequence ID" value="CAD7278171.1"/>
    <property type="molecule type" value="Genomic_DNA"/>
</dbReference>
<evidence type="ECO:0000256" key="2">
    <source>
        <dbReference type="ARBA" id="ARBA00022722"/>
    </source>
</evidence>
<dbReference type="InterPro" id="IPR012337">
    <property type="entry name" value="RNaseH-like_sf"/>
</dbReference>
<dbReference type="PANTHER" id="PTHR11046:SF0">
    <property type="entry name" value="OLIGORIBONUCLEASE, MITOCHONDRIAL"/>
    <property type="match status" value="1"/>
</dbReference>
<dbReference type="InterPro" id="IPR013520">
    <property type="entry name" value="Ribonucl_H"/>
</dbReference>
<evidence type="ECO:0000256" key="1">
    <source>
        <dbReference type="ARBA" id="ARBA00009921"/>
    </source>
</evidence>
<dbReference type="Gene3D" id="3.30.420.10">
    <property type="entry name" value="Ribonuclease H-like superfamily/Ribonuclease H"/>
    <property type="match status" value="1"/>
</dbReference>
<reference evidence="7" key="1">
    <citation type="submission" date="2020-11" db="EMBL/GenBank/DDBJ databases">
        <authorList>
            <person name="Tran Van P."/>
        </authorList>
    </citation>
    <scope>NUCLEOTIDE SEQUENCE</scope>
</reference>
<keyword evidence="4" id="KW-0269">Exonuclease</keyword>
<dbReference type="OrthoDB" id="270189at2759"/>
<comment type="similarity">
    <text evidence="1">Belongs to the oligoribonuclease family.</text>
</comment>
<dbReference type="Proteomes" id="UP000678499">
    <property type="component" value="Unassembled WGS sequence"/>
</dbReference>
<keyword evidence="2" id="KW-0540">Nuclease</keyword>
<protein>
    <recommendedName>
        <fullName evidence="5">Probable oligoribonuclease</fullName>
    </recommendedName>
</protein>
<name>A0A7R9GD48_9CRUS</name>
<dbReference type="AlphaFoldDB" id="A0A7R9GD48"/>
<dbReference type="GO" id="GO:0003676">
    <property type="term" value="F:nucleic acid binding"/>
    <property type="evidence" value="ECO:0007669"/>
    <property type="project" value="InterPro"/>
</dbReference>
<keyword evidence="8" id="KW-1185">Reference proteome</keyword>
<dbReference type="SUPFAM" id="SSF53098">
    <property type="entry name" value="Ribonuclease H-like"/>
    <property type="match status" value="1"/>
</dbReference>
<evidence type="ECO:0000256" key="5">
    <source>
        <dbReference type="ARBA" id="ARBA00072681"/>
    </source>
</evidence>
<sequence>MYWGSVKTFTQVYPKLSFLKRLTQSGPRKDHLSGVPAAIMSTSAKTSRTGGKFGKRIIWIDLELTGLEQDAKILEIACLVTDPDLEVLDEGVECIVHQPDDVLNSMNAWCVEHHGKSGLTEACRKSTMSLEQAEQKVLKFVEALTPFGKCPIAGSSVHTDREYIRRLMPKFNEHCSYRIIDVSSIKEICRRWYPGIFSRCPTKKLSHRSLDDILESIEELKYYRQNIFVNEVERNARKEQEQTMNSESGGDALK</sequence>
<gene>
    <name evidence="7" type="ORF">NMOB1V02_LOCUS5882</name>
</gene>
<evidence type="ECO:0000313" key="8">
    <source>
        <dbReference type="Proteomes" id="UP000678499"/>
    </source>
</evidence>
<dbReference type="PANTHER" id="PTHR11046">
    <property type="entry name" value="OLIGORIBONUCLEASE, MITOCHONDRIAL"/>
    <property type="match status" value="1"/>
</dbReference>
<dbReference type="GO" id="GO:0000175">
    <property type="term" value="F:3'-5'-RNA exonuclease activity"/>
    <property type="evidence" value="ECO:0007669"/>
    <property type="project" value="InterPro"/>
</dbReference>
<evidence type="ECO:0000256" key="3">
    <source>
        <dbReference type="ARBA" id="ARBA00022801"/>
    </source>
</evidence>
<dbReference type="FunFam" id="3.30.420.10:FF:000003">
    <property type="entry name" value="Oligoribonuclease"/>
    <property type="match status" value="1"/>
</dbReference>
<organism evidence="7">
    <name type="scientific">Notodromas monacha</name>
    <dbReference type="NCBI Taxonomy" id="399045"/>
    <lineage>
        <taxon>Eukaryota</taxon>
        <taxon>Metazoa</taxon>
        <taxon>Ecdysozoa</taxon>
        <taxon>Arthropoda</taxon>
        <taxon>Crustacea</taxon>
        <taxon>Oligostraca</taxon>
        <taxon>Ostracoda</taxon>
        <taxon>Podocopa</taxon>
        <taxon>Podocopida</taxon>
        <taxon>Cypridocopina</taxon>
        <taxon>Cypridoidea</taxon>
        <taxon>Cyprididae</taxon>
        <taxon>Notodromas</taxon>
    </lineage>
</organism>
<dbReference type="NCBIfam" id="NF003765">
    <property type="entry name" value="PRK05359.1"/>
    <property type="match status" value="1"/>
</dbReference>
<evidence type="ECO:0000313" key="7">
    <source>
        <dbReference type="EMBL" id="CAD7278171.1"/>
    </source>
</evidence>
<evidence type="ECO:0000259" key="6">
    <source>
        <dbReference type="SMART" id="SM00479"/>
    </source>
</evidence>
<dbReference type="GO" id="GO:0005739">
    <property type="term" value="C:mitochondrion"/>
    <property type="evidence" value="ECO:0007669"/>
    <property type="project" value="TreeGrafter"/>
</dbReference>
<accession>A0A7R9GD48</accession>
<dbReference type="SMART" id="SM00479">
    <property type="entry name" value="EXOIII"/>
    <property type="match status" value="1"/>
</dbReference>
<dbReference type="Pfam" id="PF00929">
    <property type="entry name" value="RNase_T"/>
    <property type="match status" value="1"/>
</dbReference>
<dbReference type="EMBL" id="CAJPEX010001140">
    <property type="protein sequence ID" value="CAG0918323.1"/>
    <property type="molecule type" value="Genomic_DNA"/>
</dbReference>
<dbReference type="InterPro" id="IPR022894">
    <property type="entry name" value="Oligoribonuclease"/>
</dbReference>
<dbReference type="CDD" id="cd06135">
    <property type="entry name" value="Orn"/>
    <property type="match status" value="1"/>
</dbReference>
<feature type="domain" description="Exonuclease" evidence="6">
    <location>
        <begin position="56"/>
        <end position="229"/>
    </location>
</feature>
<keyword evidence="3" id="KW-0378">Hydrolase</keyword>
<proteinExistence type="inferred from homology"/>
<dbReference type="InterPro" id="IPR036397">
    <property type="entry name" value="RNaseH_sf"/>
</dbReference>